<dbReference type="InterPro" id="IPR000468">
    <property type="entry name" value="Barstar"/>
</dbReference>
<evidence type="ECO:0000313" key="3">
    <source>
        <dbReference type="EMBL" id="BBI32686.1"/>
    </source>
</evidence>
<sequence>MKQVTLNGAKMESIEVAHSYIARKLSFPSYYGHNLDALWDVLSSINENLHITLVNNDLLITSLGDYGRSLVDVFIEAAQESDCVQFELAIK</sequence>
<keyword evidence="4" id="KW-1185">Reference proteome</keyword>
<dbReference type="Proteomes" id="UP000289856">
    <property type="component" value="Chromosome"/>
</dbReference>
<dbReference type="OrthoDB" id="7575400at2"/>
<dbReference type="Gene3D" id="3.30.370.10">
    <property type="entry name" value="Barstar-like"/>
    <property type="match status" value="1"/>
</dbReference>
<feature type="domain" description="Barstar (barnase inhibitor)" evidence="2">
    <location>
        <begin position="1"/>
        <end position="86"/>
    </location>
</feature>
<dbReference type="KEGG" id="cohn:KCTCHS21_20850"/>
<dbReference type="Pfam" id="PF01337">
    <property type="entry name" value="Barstar"/>
    <property type="match status" value="1"/>
</dbReference>
<reference evidence="3 4" key="1">
    <citation type="submission" date="2019-01" db="EMBL/GenBank/DDBJ databases">
        <title>Complete genome sequence of Cohnella hallensis HS21 isolated from Korean fir (Abies koreana) rhizospheric soil.</title>
        <authorList>
            <person name="Jiang L."/>
            <person name="Kang S.W."/>
            <person name="Kim S."/>
            <person name="Jung J."/>
            <person name="Kim C.Y."/>
            <person name="Kim D.H."/>
            <person name="Kim S.W."/>
            <person name="Lee J."/>
        </authorList>
    </citation>
    <scope>NUCLEOTIDE SEQUENCE [LARGE SCALE GENOMIC DNA]</scope>
    <source>
        <strain evidence="3 4">HS21</strain>
    </source>
</reference>
<evidence type="ECO:0000313" key="4">
    <source>
        <dbReference type="Proteomes" id="UP000289856"/>
    </source>
</evidence>
<comment type="similarity">
    <text evidence="1">Belongs to the barstar family.</text>
</comment>
<dbReference type="EMBL" id="AP019400">
    <property type="protein sequence ID" value="BBI32686.1"/>
    <property type="molecule type" value="Genomic_DNA"/>
</dbReference>
<dbReference type="SUPFAM" id="SSF52038">
    <property type="entry name" value="Barstar-related"/>
    <property type="match status" value="1"/>
</dbReference>
<evidence type="ECO:0000256" key="1">
    <source>
        <dbReference type="ARBA" id="ARBA00006845"/>
    </source>
</evidence>
<dbReference type="InterPro" id="IPR035905">
    <property type="entry name" value="Barstar-like_sf"/>
</dbReference>
<gene>
    <name evidence="3" type="primary">yrdF</name>
    <name evidence="3" type="ORF">KCTCHS21_20850</name>
</gene>
<dbReference type="AlphaFoldDB" id="A0A3T1D3I8"/>
<proteinExistence type="inferred from homology"/>
<name>A0A3T1D3I8_9BACL</name>
<protein>
    <submittedName>
        <fullName evidence="3">Putative ribonuclease inhibitor YrdF</fullName>
    </submittedName>
</protein>
<accession>A0A3T1D3I8</accession>
<dbReference type="RefSeq" id="WP_157994009.1">
    <property type="nucleotide sequence ID" value="NZ_AP019400.1"/>
</dbReference>
<organism evidence="3 4">
    <name type="scientific">Cohnella abietis</name>
    <dbReference type="NCBI Taxonomy" id="2507935"/>
    <lineage>
        <taxon>Bacteria</taxon>
        <taxon>Bacillati</taxon>
        <taxon>Bacillota</taxon>
        <taxon>Bacilli</taxon>
        <taxon>Bacillales</taxon>
        <taxon>Paenibacillaceae</taxon>
        <taxon>Cohnella</taxon>
    </lineage>
</organism>
<evidence type="ECO:0000259" key="2">
    <source>
        <dbReference type="Pfam" id="PF01337"/>
    </source>
</evidence>